<keyword evidence="3" id="KW-1185">Reference proteome</keyword>
<evidence type="ECO:0000313" key="3">
    <source>
        <dbReference type="Proteomes" id="UP001595844"/>
    </source>
</evidence>
<reference evidence="3" key="1">
    <citation type="journal article" date="2019" name="Int. J. Syst. Evol. Microbiol.">
        <title>The Global Catalogue of Microorganisms (GCM) 10K type strain sequencing project: providing services to taxonomists for standard genome sequencing and annotation.</title>
        <authorList>
            <consortium name="The Broad Institute Genomics Platform"/>
            <consortium name="The Broad Institute Genome Sequencing Center for Infectious Disease"/>
            <person name="Wu L."/>
            <person name="Ma J."/>
        </authorList>
    </citation>
    <scope>NUCLEOTIDE SEQUENCE [LARGE SCALE GENOMIC DNA]</scope>
    <source>
        <strain evidence="3">IBRC-M 10490</strain>
    </source>
</reference>
<evidence type="ECO:0000313" key="2">
    <source>
        <dbReference type="EMBL" id="MFC4374551.1"/>
    </source>
</evidence>
<organism evidence="2 3">
    <name type="scientific">Nocardia halotolerans</name>
    <dbReference type="NCBI Taxonomy" id="1755878"/>
    <lineage>
        <taxon>Bacteria</taxon>
        <taxon>Bacillati</taxon>
        <taxon>Actinomycetota</taxon>
        <taxon>Actinomycetes</taxon>
        <taxon>Mycobacteriales</taxon>
        <taxon>Nocardiaceae</taxon>
        <taxon>Nocardia</taxon>
    </lineage>
</organism>
<dbReference type="Proteomes" id="UP001595844">
    <property type="component" value="Unassembled WGS sequence"/>
</dbReference>
<evidence type="ECO:0000259" key="1">
    <source>
        <dbReference type="Pfam" id="PF21812"/>
    </source>
</evidence>
<dbReference type="Pfam" id="PF21812">
    <property type="entry name" value="DUF6881"/>
    <property type="match status" value="1"/>
</dbReference>
<proteinExistence type="predicted"/>
<accession>A0ABV8VFM6</accession>
<name>A0ABV8VFM6_9NOCA</name>
<dbReference type="InterPro" id="IPR049248">
    <property type="entry name" value="DUF6881"/>
</dbReference>
<gene>
    <name evidence="2" type="ORF">ACFO5K_10610</name>
</gene>
<dbReference type="RefSeq" id="WP_378559776.1">
    <property type="nucleotide sequence ID" value="NZ_JBHSDL010000013.1"/>
</dbReference>
<protein>
    <submittedName>
        <fullName evidence="2">DUF6881 domain-containing protein</fullName>
    </submittedName>
</protein>
<feature type="domain" description="DUF6881" evidence="1">
    <location>
        <begin position="2"/>
        <end position="52"/>
    </location>
</feature>
<dbReference type="EMBL" id="JBHSDL010000013">
    <property type="protein sequence ID" value="MFC4374551.1"/>
    <property type="molecule type" value="Genomic_DNA"/>
</dbReference>
<comment type="caution">
    <text evidence="2">The sequence shown here is derived from an EMBL/GenBank/DDBJ whole genome shotgun (WGS) entry which is preliminary data.</text>
</comment>
<sequence>MRYLEATWYHKFADEPILCFHEVGENNWETRRVQLYRDGHRERADENHETARQVHPCSRGAGLIAKIARLILPGSDASAHDDGRATARQAADSACTSSTAVCLACLPARTSPIAGARNSAG</sequence>